<dbReference type="GO" id="GO:0048038">
    <property type="term" value="F:quinone binding"/>
    <property type="evidence" value="ECO:0007669"/>
    <property type="project" value="TreeGrafter"/>
</dbReference>
<dbReference type="OrthoDB" id="1669814at2759"/>
<name>A0A5N6TBY6_ASPPS</name>
<protein>
    <submittedName>
        <fullName evidence="4">Short-chain dehydrogenase/reductase SDR</fullName>
    </submittedName>
</protein>
<dbReference type="InterPro" id="IPR036291">
    <property type="entry name" value="NAD(P)-bd_dom_sf"/>
</dbReference>
<dbReference type="Pfam" id="PF13561">
    <property type="entry name" value="adh_short_C2"/>
    <property type="match status" value="1"/>
</dbReference>
<dbReference type="EMBL" id="ML743551">
    <property type="protein sequence ID" value="KAE8143812.1"/>
    <property type="molecule type" value="Genomic_DNA"/>
</dbReference>
<evidence type="ECO:0000256" key="3">
    <source>
        <dbReference type="ARBA" id="ARBA00023002"/>
    </source>
</evidence>
<keyword evidence="2" id="KW-0521">NADP</keyword>
<dbReference type="Proteomes" id="UP000325672">
    <property type="component" value="Unassembled WGS sequence"/>
</dbReference>
<comment type="similarity">
    <text evidence="1">Belongs to the short-chain dehydrogenases/reductases (SDR) family.</text>
</comment>
<dbReference type="InterPro" id="IPR002347">
    <property type="entry name" value="SDR_fam"/>
</dbReference>
<dbReference type="PANTHER" id="PTHR42760">
    <property type="entry name" value="SHORT-CHAIN DEHYDROGENASES/REDUCTASES FAMILY MEMBER"/>
    <property type="match status" value="1"/>
</dbReference>
<dbReference type="GeneID" id="43640712"/>
<keyword evidence="3" id="KW-0560">Oxidoreductase</keyword>
<dbReference type="GO" id="GO:0006633">
    <property type="term" value="P:fatty acid biosynthetic process"/>
    <property type="evidence" value="ECO:0007669"/>
    <property type="project" value="TreeGrafter"/>
</dbReference>
<evidence type="ECO:0000313" key="4">
    <source>
        <dbReference type="EMBL" id="KAE8143812.1"/>
    </source>
</evidence>
<dbReference type="Gene3D" id="3.40.50.720">
    <property type="entry name" value="NAD(P)-binding Rossmann-like Domain"/>
    <property type="match status" value="2"/>
</dbReference>
<organism evidence="4 5">
    <name type="scientific">Aspergillus pseudotamarii</name>
    <dbReference type="NCBI Taxonomy" id="132259"/>
    <lineage>
        <taxon>Eukaryota</taxon>
        <taxon>Fungi</taxon>
        <taxon>Dikarya</taxon>
        <taxon>Ascomycota</taxon>
        <taxon>Pezizomycotina</taxon>
        <taxon>Eurotiomycetes</taxon>
        <taxon>Eurotiomycetidae</taxon>
        <taxon>Eurotiales</taxon>
        <taxon>Aspergillaceae</taxon>
        <taxon>Aspergillus</taxon>
        <taxon>Aspergillus subgen. Circumdati</taxon>
    </lineage>
</organism>
<dbReference type="PANTHER" id="PTHR42760:SF83">
    <property type="entry name" value="(3R)-3-HYDROXYACYL-COA DEHYDROGENASE"/>
    <property type="match status" value="1"/>
</dbReference>
<gene>
    <name evidence="4" type="ORF">BDV38DRAFT_266949</name>
</gene>
<accession>A0A5N6TBY6</accession>
<evidence type="ECO:0000313" key="5">
    <source>
        <dbReference type="Proteomes" id="UP000325672"/>
    </source>
</evidence>
<dbReference type="CDD" id="cd05233">
    <property type="entry name" value="SDR_c"/>
    <property type="match status" value="1"/>
</dbReference>
<sequence length="230" mass="24726">MRNLLHNKVIIVTESSSDIGRAIASRCAQQAAIVVLHHSEAPRDEMESLAGAAHILIDEVISTFGHIDILEIMEQEQGLGEKGLSFTSAYLLSQMAASQMTLQGQGGSIISISPTAAASGFLSLKHDTTTRNALLAISEKLAIEFGKHGIRHNCIIPAATESSMMTHGPATNGRKEFTESRVPLGRLGRPEDIANAVLFLARNMSDYITGQQIVVDGCVSVKYNLCIEVE</sequence>
<keyword evidence="5" id="KW-1185">Reference proteome</keyword>
<dbReference type="PRINTS" id="PR00081">
    <property type="entry name" value="GDHRDH"/>
</dbReference>
<dbReference type="GO" id="GO:0016616">
    <property type="term" value="F:oxidoreductase activity, acting on the CH-OH group of donors, NAD or NADP as acceptor"/>
    <property type="evidence" value="ECO:0007669"/>
    <property type="project" value="TreeGrafter"/>
</dbReference>
<evidence type="ECO:0000256" key="1">
    <source>
        <dbReference type="ARBA" id="ARBA00006484"/>
    </source>
</evidence>
<evidence type="ECO:0000256" key="2">
    <source>
        <dbReference type="ARBA" id="ARBA00022857"/>
    </source>
</evidence>
<proteinExistence type="inferred from homology"/>
<dbReference type="SUPFAM" id="SSF51735">
    <property type="entry name" value="NAD(P)-binding Rossmann-fold domains"/>
    <property type="match status" value="1"/>
</dbReference>
<dbReference type="AlphaFoldDB" id="A0A5N6TBY6"/>
<dbReference type="RefSeq" id="XP_031919875.1">
    <property type="nucleotide sequence ID" value="XM_032056502.1"/>
</dbReference>
<reference evidence="4 5" key="1">
    <citation type="submission" date="2019-04" db="EMBL/GenBank/DDBJ databases">
        <title>Friends and foes A comparative genomics study of 23 Aspergillus species from section Flavi.</title>
        <authorList>
            <consortium name="DOE Joint Genome Institute"/>
            <person name="Kjaerbolling I."/>
            <person name="Vesth T."/>
            <person name="Frisvad J.C."/>
            <person name="Nybo J.L."/>
            <person name="Theobald S."/>
            <person name="Kildgaard S."/>
            <person name="Isbrandt T."/>
            <person name="Kuo A."/>
            <person name="Sato A."/>
            <person name="Lyhne E.K."/>
            <person name="Kogle M.E."/>
            <person name="Wiebenga A."/>
            <person name="Kun R.S."/>
            <person name="Lubbers R.J."/>
            <person name="Makela M.R."/>
            <person name="Barry K."/>
            <person name="Chovatia M."/>
            <person name="Clum A."/>
            <person name="Daum C."/>
            <person name="Haridas S."/>
            <person name="He G."/>
            <person name="LaButti K."/>
            <person name="Lipzen A."/>
            <person name="Mondo S."/>
            <person name="Riley R."/>
            <person name="Salamov A."/>
            <person name="Simmons B.A."/>
            <person name="Magnuson J.K."/>
            <person name="Henrissat B."/>
            <person name="Mortensen U.H."/>
            <person name="Larsen T.O."/>
            <person name="Devries R.P."/>
            <person name="Grigoriev I.V."/>
            <person name="Machida M."/>
            <person name="Baker S.E."/>
            <person name="Andersen M.R."/>
        </authorList>
    </citation>
    <scope>NUCLEOTIDE SEQUENCE [LARGE SCALE GENOMIC DNA]</scope>
    <source>
        <strain evidence="4 5">CBS 117625</strain>
    </source>
</reference>